<dbReference type="EMBL" id="JAFLVR010000012">
    <property type="protein sequence ID" value="MBO0451886.1"/>
    <property type="molecule type" value="Genomic_DNA"/>
</dbReference>
<name>A0ABS3HEK5_9ENTE</name>
<keyword evidence="2" id="KW-1185">Reference proteome</keyword>
<organism evidence="1 2">
    <name type="scientific">Candidatus Enterococcus murrayae</name>
    <dbReference type="NCBI Taxonomy" id="2815321"/>
    <lineage>
        <taxon>Bacteria</taxon>
        <taxon>Bacillati</taxon>
        <taxon>Bacillota</taxon>
        <taxon>Bacilli</taxon>
        <taxon>Lactobacillales</taxon>
        <taxon>Enterococcaceae</taxon>
        <taxon>Enterococcus</taxon>
    </lineage>
</organism>
<protein>
    <submittedName>
        <fullName evidence="1">Uncharacterized protein</fullName>
    </submittedName>
</protein>
<comment type="caution">
    <text evidence="1">The sequence shown here is derived from an EMBL/GenBank/DDBJ whole genome shotgun (WGS) entry which is preliminary data.</text>
</comment>
<gene>
    <name evidence="1" type="ORF">JZO85_06365</name>
</gene>
<evidence type="ECO:0000313" key="2">
    <source>
        <dbReference type="Proteomes" id="UP000664495"/>
    </source>
</evidence>
<accession>A0ABS3HEK5</accession>
<evidence type="ECO:0000313" key="1">
    <source>
        <dbReference type="EMBL" id="MBO0451886.1"/>
    </source>
</evidence>
<dbReference type="Proteomes" id="UP000664495">
    <property type="component" value="Unassembled WGS sequence"/>
</dbReference>
<sequence length="129" mass="15601">MNEQPFTRQQLFGLKKSTLEKRIVSYYRISGDSDATVQYLIALQVRNRLGDSEFHLVLKDLVHHLFTQRKVTKIMKKYFFHFKEYFVSKQWKYLTIRVFPVRQYAEKAINEVRSRFSGIRLFNNETQVE</sequence>
<reference evidence="1 2" key="1">
    <citation type="submission" date="2021-03" db="EMBL/GenBank/DDBJ databases">
        <title>Enterococcal diversity collection.</title>
        <authorList>
            <person name="Gilmore M.S."/>
            <person name="Schwartzman J."/>
            <person name="Van Tyne D."/>
            <person name="Martin M."/>
            <person name="Earl A.M."/>
            <person name="Manson A.L."/>
            <person name="Straub T."/>
            <person name="Salamzade R."/>
            <person name="Saavedra J."/>
            <person name="Lebreton F."/>
            <person name="Prichula J."/>
            <person name="Schaufler K."/>
            <person name="Gaca A."/>
            <person name="Sgardioli B."/>
            <person name="Wagenaar J."/>
            <person name="Strong T."/>
        </authorList>
    </citation>
    <scope>NUCLEOTIDE SEQUENCE [LARGE SCALE GENOMIC DNA]</scope>
    <source>
        <strain evidence="1 2">MJM16</strain>
    </source>
</reference>
<dbReference type="RefSeq" id="WP_207107664.1">
    <property type="nucleotide sequence ID" value="NZ_JAFLVR010000012.1"/>
</dbReference>
<proteinExistence type="predicted"/>